<reference evidence="3 4" key="1">
    <citation type="journal article" date="2014" name="PLoS ONE">
        <title>Global Analysis of Gene Expression Profiles in Physic Nut (Jatropha curcas L.) Seedlings Exposed to Salt Stress.</title>
        <authorList>
            <person name="Zhang L."/>
            <person name="Zhang C."/>
            <person name="Wu P."/>
            <person name="Chen Y."/>
            <person name="Li M."/>
            <person name="Jiang H."/>
            <person name="Wu G."/>
        </authorList>
    </citation>
    <scope>NUCLEOTIDE SEQUENCE [LARGE SCALE GENOMIC DNA]</scope>
    <source>
        <strain evidence="4">cv. GZQX0401</strain>
        <tissue evidence="3">Young leaves</tissue>
    </source>
</reference>
<protein>
    <submittedName>
        <fullName evidence="3">Uncharacterized protein</fullName>
    </submittedName>
</protein>
<sequence length="94" mass="9799">MASLADIQTLIEQLEARIETKMNEALAAQRAALIAELGNGNGNGNSAGGSGPAASNQGHTAEPTNPTLNLDGKSLKHFIGPSYLAKHSRIRLVH</sequence>
<feature type="compositionally biased region" description="Gly residues" evidence="2">
    <location>
        <begin position="39"/>
        <end position="51"/>
    </location>
</feature>
<name>A0A067LDF7_JATCU</name>
<dbReference type="Proteomes" id="UP000027138">
    <property type="component" value="Unassembled WGS sequence"/>
</dbReference>
<gene>
    <name evidence="3" type="ORF">JCGZ_01789</name>
</gene>
<evidence type="ECO:0000256" key="1">
    <source>
        <dbReference type="SAM" id="Coils"/>
    </source>
</evidence>
<evidence type="ECO:0000313" key="3">
    <source>
        <dbReference type="EMBL" id="KDP42535.1"/>
    </source>
</evidence>
<keyword evidence="1" id="KW-0175">Coiled coil</keyword>
<feature type="region of interest" description="Disordered" evidence="2">
    <location>
        <begin position="37"/>
        <end position="69"/>
    </location>
</feature>
<dbReference type="EMBL" id="KK914295">
    <property type="protein sequence ID" value="KDP42535.1"/>
    <property type="molecule type" value="Genomic_DNA"/>
</dbReference>
<evidence type="ECO:0000313" key="4">
    <source>
        <dbReference type="Proteomes" id="UP000027138"/>
    </source>
</evidence>
<accession>A0A067LDF7</accession>
<dbReference type="AlphaFoldDB" id="A0A067LDF7"/>
<keyword evidence="4" id="KW-1185">Reference proteome</keyword>
<proteinExistence type="predicted"/>
<evidence type="ECO:0000256" key="2">
    <source>
        <dbReference type="SAM" id="MobiDB-lite"/>
    </source>
</evidence>
<feature type="coiled-coil region" evidence="1">
    <location>
        <begin position="4"/>
        <end position="31"/>
    </location>
</feature>
<organism evidence="3 4">
    <name type="scientific">Jatropha curcas</name>
    <name type="common">Barbados nut</name>
    <dbReference type="NCBI Taxonomy" id="180498"/>
    <lineage>
        <taxon>Eukaryota</taxon>
        <taxon>Viridiplantae</taxon>
        <taxon>Streptophyta</taxon>
        <taxon>Embryophyta</taxon>
        <taxon>Tracheophyta</taxon>
        <taxon>Spermatophyta</taxon>
        <taxon>Magnoliopsida</taxon>
        <taxon>eudicotyledons</taxon>
        <taxon>Gunneridae</taxon>
        <taxon>Pentapetalae</taxon>
        <taxon>rosids</taxon>
        <taxon>fabids</taxon>
        <taxon>Malpighiales</taxon>
        <taxon>Euphorbiaceae</taxon>
        <taxon>Crotonoideae</taxon>
        <taxon>Jatropheae</taxon>
        <taxon>Jatropha</taxon>
    </lineage>
</organism>